<evidence type="ECO:0000313" key="3">
    <source>
        <dbReference type="Proteomes" id="UP000001610"/>
    </source>
</evidence>
<keyword evidence="3" id="KW-1185">Reference proteome</keyword>
<dbReference type="HOGENOM" id="CLU_009834_7_2_1"/>
<comment type="similarity">
    <text evidence="1">Belongs to the enoyl-CoA hydratase/isomerase family.</text>
</comment>
<dbReference type="OrthoDB" id="2018133at2759"/>
<dbReference type="InterPro" id="IPR014748">
    <property type="entry name" value="Enoyl-CoA_hydra_C"/>
</dbReference>
<dbReference type="VEuPathDB" id="FungiDB:CCM_00065"/>
<organism evidence="2 3">
    <name type="scientific">Cordyceps militaris (strain CM01)</name>
    <name type="common">Caterpillar fungus</name>
    <dbReference type="NCBI Taxonomy" id="983644"/>
    <lineage>
        <taxon>Eukaryota</taxon>
        <taxon>Fungi</taxon>
        <taxon>Dikarya</taxon>
        <taxon>Ascomycota</taxon>
        <taxon>Pezizomycotina</taxon>
        <taxon>Sordariomycetes</taxon>
        <taxon>Hypocreomycetidae</taxon>
        <taxon>Hypocreales</taxon>
        <taxon>Cordycipitaceae</taxon>
        <taxon>Cordyceps</taxon>
    </lineage>
</organism>
<dbReference type="PANTHER" id="PTHR43684">
    <property type="match status" value="1"/>
</dbReference>
<dbReference type="InterPro" id="IPR051053">
    <property type="entry name" value="ECH/Chromodomain_protein"/>
</dbReference>
<dbReference type="KEGG" id="cmt:CCM_00065"/>
<dbReference type="Gene3D" id="1.10.12.10">
    <property type="entry name" value="Lyase 2-enoyl-coa Hydratase, Chain A, domain 2"/>
    <property type="match status" value="1"/>
</dbReference>
<dbReference type="AlphaFoldDB" id="G3J6T3"/>
<dbReference type="STRING" id="983644.G3J6T3"/>
<dbReference type="InterPro" id="IPR029045">
    <property type="entry name" value="ClpP/crotonase-like_dom_sf"/>
</dbReference>
<sequence length="320" mass="35079">MRWHVYWGVVQLVELSNVDKRVAVACHVHTLALPDISLSHHPASSATVTPVIIVRLNRPESRHAYTDTMGASLVTAYGLLSADPRVRAIVLTSADASNKFFCAGMDFNVRAQRVEDPLQYRDSGGTVSIAMHRCQKPIVAAVNGAAVGIGMTMTLPATVRVASTKAKCGFVFAQRGFCMEACSSFFLPRLIGTAKAMHLVSTGAVYPATHRLFDDLFSEVVEPEDVLPTALKIAEGMAQNCSIVSTQVMKDMMYSGPKSPEEAHLLESKIFYSLTCPDTDSAEGVQSFLQKRPPKFTGTMENQRPFGWPWWSNLDVRPKI</sequence>
<reference evidence="2 3" key="1">
    <citation type="journal article" date="2011" name="Genome Biol.">
        <title>Genome sequence of the insect pathogenic fungus Cordyceps militaris, a valued traditional Chinese medicine.</title>
        <authorList>
            <person name="Zheng P."/>
            <person name="Xia Y."/>
            <person name="Xiao G."/>
            <person name="Xiong C."/>
            <person name="Hu X."/>
            <person name="Zhang S."/>
            <person name="Zheng H."/>
            <person name="Huang Y."/>
            <person name="Zhou Y."/>
            <person name="Wang S."/>
            <person name="Zhao G.P."/>
            <person name="Liu X."/>
            <person name="St Leger R.J."/>
            <person name="Wang C."/>
        </authorList>
    </citation>
    <scope>NUCLEOTIDE SEQUENCE [LARGE SCALE GENOMIC DNA]</scope>
    <source>
        <strain evidence="2 3">CM01</strain>
    </source>
</reference>
<dbReference type="PANTHER" id="PTHR43684:SF4">
    <property type="entry name" value="ENOYL-COA HYDRATASE_ISOMERASE FAMILY PROTEIN (AFU_ORTHOLOGUE AFUA_1G01890)"/>
    <property type="match status" value="1"/>
</dbReference>
<proteinExistence type="inferred from homology"/>
<dbReference type="InterPro" id="IPR001753">
    <property type="entry name" value="Enoyl-CoA_hydra/iso"/>
</dbReference>
<dbReference type="InParanoid" id="G3J6T3"/>
<dbReference type="GeneID" id="18162100"/>
<evidence type="ECO:0000256" key="1">
    <source>
        <dbReference type="ARBA" id="ARBA00005254"/>
    </source>
</evidence>
<dbReference type="GO" id="GO:0016853">
    <property type="term" value="F:isomerase activity"/>
    <property type="evidence" value="ECO:0007669"/>
    <property type="project" value="UniProtKB-KW"/>
</dbReference>
<evidence type="ECO:0000313" key="2">
    <source>
        <dbReference type="EMBL" id="EGX95411.1"/>
    </source>
</evidence>
<dbReference type="OMA" id="QALMCDV"/>
<name>G3J6T3_CORMM</name>
<protein>
    <submittedName>
        <fullName evidence="2">Enoyl-CoA hydratase/isomerase family protein</fullName>
    </submittedName>
</protein>
<accession>G3J6T3</accession>
<keyword evidence="2" id="KW-0413">Isomerase</keyword>
<dbReference type="eggNOG" id="KOG1680">
    <property type="taxonomic scope" value="Eukaryota"/>
</dbReference>
<dbReference type="CDD" id="cd06558">
    <property type="entry name" value="crotonase-like"/>
    <property type="match status" value="1"/>
</dbReference>
<dbReference type="RefSeq" id="XP_006665288.1">
    <property type="nucleotide sequence ID" value="XM_006665225.1"/>
</dbReference>
<dbReference type="Pfam" id="PF00378">
    <property type="entry name" value="ECH_1"/>
    <property type="match status" value="1"/>
</dbReference>
<dbReference type="Proteomes" id="UP000001610">
    <property type="component" value="Unassembled WGS sequence"/>
</dbReference>
<dbReference type="Gene3D" id="3.90.226.10">
    <property type="entry name" value="2-enoyl-CoA Hydratase, Chain A, domain 1"/>
    <property type="match status" value="1"/>
</dbReference>
<dbReference type="SUPFAM" id="SSF52096">
    <property type="entry name" value="ClpP/crotonase"/>
    <property type="match status" value="1"/>
</dbReference>
<gene>
    <name evidence="2" type="ORF">CCM_00065</name>
</gene>
<dbReference type="EMBL" id="JH126399">
    <property type="protein sequence ID" value="EGX95411.1"/>
    <property type="molecule type" value="Genomic_DNA"/>
</dbReference>